<gene>
    <name evidence="5" type="ORF">ACFO0N_12635</name>
</gene>
<reference evidence="5 6" key="1">
    <citation type="journal article" date="2019" name="Int. J. Syst. Evol. Microbiol.">
        <title>The Global Catalogue of Microorganisms (GCM) 10K type strain sequencing project: providing services to taxonomists for standard genome sequencing and annotation.</title>
        <authorList>
            <consortium name="The Broad Institute Genomics Platform"/>
            <consortium name="The Broad Institute Genome Sequencing Center for Infectious Disease"/>
            <person name="Wu L."/>
            <person name="Ma J."/>
        </authorList>
    </citation>
    <scope>NUCLEOTIDE SEQUENCE [LARGE SCALE GENOMIC DNA]</scope>
    <source>
        <strain evidence="5 6">CGMCC 1.12553</strain>
    </source>
</reference>
<keyword evidence="1" id="KW-0805">Transcription regulation</keyword>
<sequence length="222" mass="24501">MSTIAELEVPAAEFALADSFAALPDLEVEVERVVAHDSDRLLPFAWVRADAATATAVADALESDPSVAEARELADVGDERLYEMRWETATELLRHVVHEQGATVRSALGRDGRWSLHTLFPERQGLSATREFCASADLTLDVRRVYELDTRRRGRFGLTRNQHDSLVRAARMGYYDVPRDATLSEVASGLGISHQALSERLRRGHGHLVRGALTVGADGNER</sequence>
<feature type="domain" description="Bacterioopsin transcriptional activator GAF and HTH associated" evidence="4">
    <location>
        <begin position="6"/>
        <end position="141"/>
    </location>
</feature>
<dbReference type="Pfam" id="PF15915">
    <property type="entry name" value="BAT"/>
    <property type="match status" value="1"/>
</dbReference>
<evidence type="ECO:0000259" key="3">
    <source>
        <dbReference type="Pfam" id="PF04967"/>
    </source>
</evidence>
<dbReference type="AlphaFoldDB" id="A0ABD5PD44"/>
<evidence type="ECO:0000256" key="2">
    <source>
        <dbReference type="ARBA" id="ARBA00023163"/>
    </source>
</evidence>
<feature type="domain" description="HTH bat-type" evidence="3">
    <location>
        <begin position="158"/>
        <end position="207"/>
    </location>
</feature>
<name>A0ABD5PD44_9EURY</name>
<dbReference type="InterPro" id="IPR031803">
    <property type="entry name" value="BAT_GAF/HTH-assoc"/>
</dbReference>
<evidence type="ECO:0000313" key="6">
    <source>
        <dbReference type="Proteomes" id="UP001595921"/>
    </source>
</evidence>
<keyword evidence="2" id="KW-0804">Transcription</keyword>
<evidence type="ECO:0000256" key="1">
    <source>
        <dbReference type="ARBA" id="ARBA00023015"/>
    </source>
</evidence>
<evidence type="ECO:0000313" key="5">
    <source>
        <dbReference type="EMBL" id="MFC4358790.1"/>
    </source>
</evidence>
<accession>A0ABD5PD44</accession>
<comment type="caution">
    <text evidence="5">The sequence shown here is derived from an EMBL/GenBank/DDBJ whole genome shotgun (WGS) entry which is preliminary data.</text>
</comment>
<dbReference type="EMBL" id="JBHSDS010000006">
    <property type="protein sequence ID" value="MFC4358790.1"/>
    <property type="molecule type" value="Genomic_DNA"/>
</dbReference>
<dbReference type="InterPro" id="IPR007050">
    <property type="entry name" value="HTH_bacterioopsin"/>
</dbReference>
<dbReference type="RefSeq" id="WP_267623394.1">
    <property type="nucleotide sequence ID" value="NZ_JAODIW010000008.1"/>
</dbReference>
<evidence type="ECO:0000259" key="4">
    <source>
        <dbReference type="Pfam" id="PF15915"/>
    </source>
</evidence>
<proteinExistence type="predicted"/>
<organism evidence="5 6">
    <name type="scientific">Halobium salinum</name>
    <dbReference type="NCBI Taxonomy" id="1364940"/>
    <lineage>
        <taxon>Archaea</taxon>
        <taxon>Methanobacteriati</taxon>
        <taxon>Methanobacteriota</taxon>
        <taxon>Stenosarchaea group</taxon>
        <taxon>Halobacteria</taxon>
        <taxon>Halobacteriales</taxon>
        <taxon>Haloferacaceae</taxon>
        <taxon>Halobium</taxon>
    </lineage>
</organism>
<protein>
    <submittedName>
        <fullName evidence="5">Bacterio-opsin activator domain-containing protein</fullName>
    </submittedName>
</protein>
<dbReference type="Pfam" id="PF04967">
    <property type="entry name" value="HTH_10"/>
    <property type="match status" value="1"/>
</dbReference>
<dbReference type="Proteomes" id="UP001595921">
    <property type="component" value="Unassembled WGS sequence"/>
</dbReference>
<dbReference type="PANTHER" id="PTHR34236">
    <property type="entry name" value="DIMETHYL SULFOXIDE REDUCTASE TRANSCRIPTIONAL ACTIVATOR"/>
    <property type="match status" value="1"/>
</dbReference>
<dbReference type="PANTHER" id="PTHR34236:SF1">
    <property type="entry name" value="DIMETHYL SULFOXIDE REDUCTASE TRANSCRIPTIONAL ACTIVATOR"/>
    <property type="match status" value="1"/>
</dbReference>
<keyword evidence="6" id="KW-1185">Reference proteome</keyword>